<evidence type="ECO:0000256" key="1">
    <source>
        <dbReference type="SAM" id="MobiDB-lite"/>
    </source>
</evidence>
<proteinExistence type="predicted"/>
<feature type="region of interest" description="Disordered" evidence="1">
    <location>
        <begin position="244"/>
        <end position="274"/>
    </location>
</feature>
<organism evidence="2 3">
    <name type="scientific">Molossus molossus</name>
    <name type="common">Pallas' mastiff bat</name>
    <name type="synonym">Vespertilio molossus</name>
    <dbReference type="NCBI Taxonomy" id="27622"/>
    <lineage>
        <taxon>Eukaryota</taxon>
        <taxon>Metazoa</taxon>
        <taxon>Chordata</taxon>
        <taxon>Craniata</taxon>
        <taxon>Vertebrata</taxon>
        <taxon>Euteleostomi</taxon>
        <taxon>Mammalia</taxon>
        <taxon>Eutheria</taxon>
        <taxon>Laurasiatheria</taxon>
        <taxon>Chiroptera</taxon>
        <taxon>Yangochiroptera</taxon>
        <taxon>Molossidae</taxon>
        <taxon>Molossus</taxon>
    </lineage>
</organism>
<name>A0A7J8BKB8_MOLMO</name>
<keyword evidence="3" id="KW-1185">Reference proteome</keyword>
<gene>
    <name evidence="2" type="ORF">HJG59_010227</name>
</gene>
<sequence length="274" mass="29082">MVIHACRLPLSWSCPGPVRPGPWPGPASLGSRATKPCPSHGCQCQVGSWLTSPILWNRKDKFLWPNLQEQRTASQSPNSSQIPAPAPSAFPSLTHHSSRGAAQPQSSCYYGDSPGPPCLPVSCPPLPNSPTSVPPLPTSPLGFPVPPLPTTPSPHPSSCLQSPVAPQPQDRHSLRPAAWCRTEAAGPPPTSSCSPEAQPGALYQACPHCSVSSWILNPTSLDSQRDRHPLRGCQQPCYPVKKERRAPALGRGSGTQALSMCPSSVEAPWPRLPA</sequence>
<dbReference type="Proteomes" id="UP000550707">
    <property type="component" value="Unassembled WGS sequence"/>
</dbReference>
<feature type="region of interest" description="Disordered" evidence="1">
    <location>
        <begin position="134"/>
        <end position="173"/>
    </location>
</feature>
<reference evidence="2 3" key="1">
    <citation type="journal article" date="2020" name="Nature">
        <title>Six reference-quality genomes reveal evolution of bat adaptations.</title>
        <authorList>
            <person name="Jebb D."/>
            <person name="Huang Z."/>
            <person name="Pippel M."/>
            <person name="Hughes G.M."/>
            <person name="Lavrichenko K."/>
            <person name="Devanna P."/>
            <person name="Winkler S."/>
            <person name="Jermiin L.S."/>
            <person name="Skirmuntt E.C."/>
            <person name="Katzourakis A."/>
            <person name="Burkitt-Gray L."/>
            <person name="Ray D.A."/>
            <person name="Sullivan K.A.M."/>
            <person name="Roscito J.G."/>
            <person name="Kirilenko B.M."/>
            <person name="Davalos L.M."/>
            <person name="Corthals A.P."/>
            <person name="Power M.L."/>
            <person name="Jones G."/>
            <person name="Ransome R.D."/>
            <person name="Dechmann D.K.N."/>
            <person name="Locatelli A.G."/>
            <person name="Puechmaille S.J."/>
            <person name="Fedrigo O."/>
            <person name="Jarvis E.D."/>
            <person name="Hiller M."/>
            <person name="Vernes S.C."/>
            <person name="Myers E.W."/>
            <person name="Teeling E.C."/>
        </authorList>
    </citation>
    <scope>NUCLEOTIDE SEQUENCE [LARGE SCALE GENOMIC DNA]</scope>
    <source>
        <strain evidence="2">MMolMol1</strain>
        <tissue evidence="2">Muscle</tissue>
    </source>
</reference>
<evidence type="ECO:0000313" key="3">
    <source>
        <dbReference type="Proteomes" id="UP000550707"/>
    </source>
</evidence>
<accession>A0A7J8BKB8</accession>
<dbReference type="AlphaFoldDB" id="A0A7J8BKB8"/>
<feature type="compositionally biased region" description="Polar residues" evidence="1">
    <location>
        <begin position="69"/>
        <end position="82"/>
    </location>
</feature>
<protein>
    <submittedName>
        <fullName evidence="2">Uncharacterized protein</fullName>
    </submittedName>
</protein>
<feature type="region of interest" description="Disordered" evidence="1">
    <location>
        <begin position="69"/>
        <end position="107"/>
    </location>
</feature>
<feature type="compositionally biased region" description="Pro residues" evidence="1">
    <location>
        <begin position="134"/>
        <end position="155"/>
    </location>
</feature>
<dbReference type="EMBL" id="JACASF010000028">
    <property type="protein sequence ID" value="KAF6398700.1"/>
    <property type="molecule type" value="Genomic_DNA"/>
</dbReference>
<comment type="caution">
    <text evidence="2">The sequence shown here is derived from an EMBL/GenBank/DDBJ whole genome shotgun (WGS) entry which is preliminary data.</text>
</comment>
<dbReference type="InParanoid" id="A0A7J8BKB8"/>
<evidence type="ECO:0000313" key="2">
    <source>
        <dbReference type="EMBL" id="KAF6398700.1"/>
    </source>
</evidence>